<keyword evidence="1" id="KW-0812">Transmembrane</keyword>
<evidence type="ECO:0000313" key="3">
    <source>
        <dbReference type="Proteomes" id="UP000614741"/>
    </source>
</evidence>
<dbReference type="Proteomes" id="UP000614741">
    <property type="component" value="Unassembled WGS sequence"/>
</dbReference>
<dbReference type="EMBL" id="BONP01000004">
    <property type="protein sequence ID" value="GIG39168.1"/>
    <property type="molecule type" value="Genomic_DNA"/>
</dbReference>
<protein>
    <recommendedName>
        <fullName evidence="4">Flagellar biosynthesis protein FlhA</fullName>
    </recommendedName>
</protein>
<proteinExistence type="predicted"/>
<keyword evidence="3" id="KW-1185">Reference proteome</keyword>
<reference evidence="2 3" key="1">
    <citation type="submission" date="2021-01" db="EMBL/GenBank/DDBJ databases">
        <title>Whole genome shotgun sequence of Cellulomonas phragmiteti NBRC 110785.</title>
        <authorList>
            <person name="Komaki H."/>
            <person name="Tamura T."/>
        </authorList>
    </citation>
    <scope>NUCLEOTIDE SEQUENCE [LARGE SCALE GENOMIC DNA]</scope>
    <source>
        <strain evidence="2 3">NBRC 110785</strain>
    </source>
</reference>
<keyword evidence="1" id="KW-1133">Transmembrane helix</keyword>
<gene>
    <name evidence="2" type="ORF">Cph01nite_09300</name>
</gene>
<keyword evidence="1" id="KW-0472">Membrane</keyword>
<sequence length="66" mass="7170">MPGPTCRVMVVAMKTLILVLLVVWLVLSVLGALIEGLMWLLMVGLILFAVTAAYGWLTRGRGANRT</sequence>
<evidence type="ECO:0000313" key="2">
    <source>
        <dbReference type="EMBL" id="GIG39168.1"/>
    </source>
</evidence>
<feature type="transmembrane region" description="Helical" evidence="1">
    <location>
        <begin position="12"/>
        <end position="31"/>
    </location>
</feature>
<name>A0ABQ4DII7_9CELL</name>
<evidence type="ECO:0008006" key="4">
    <source>
        <dbReference type="Google" id="ProtNLM"/>
    </source>
</evidence>
<evidence type="ECO:0000256" key="1">
    <source>
        <dbReference type="SAM" id="Phobius"/>
    </source>
</evidence>
<organism evidence="2 3">
    <name type="scientific">Cellulomonas phragmiteti</name>
    <dbReference type="NCBI Taxonomy" id="478780"/>
    <lineage>
        <taxon>Bacteria</taxon>
        <taxon>Bacillati</taxon>
        <taxon>Actinomycetota</taxon>
        <taxon>Actinomycetes</taxon>
        <taxon>Micrococcales</taxon>
        <taxon>Cellulomonadaceae</taxon>
        <taxon>Cellulomonas</taxon>
    </lineage>
</organism>
<comment type="caution">
    <text evidence="2">The sequence shown here is derived from an EMBL/GenBank/DDBJ whole genome shotgun (WGS) entry which is preliminary data.</text>
</comment>
<feature type="transmembrane region" description="Helical" evidence="1">
    <location>
        <begin position="37"/>
        <end position="57"/>
    </location>
</feature>
<accession>A0ABQ4DII7</accession>